<dbReference type="EMBL" id="SSSN01000005">
    <property type="protein sequence ID" value="THG34460.1"/>
    <property type="molecule type" value="Genomic_DNA"/>
</dbReference>
<comment type="caution">
    <text evidence="3">The sequence shown here is derived from an EMBL/GenBank/DDBJ whole genome shotgun (WGS) entry which is preliminary data.</text>
</comment>
<dbReference type="InterPro" id="IPR032466">
    <property type="entry name" value="Metal_Hydrolase"/>
</dbReference>
<sequence length="365" mass="40804">MAEQPDWRRIADMRLSEWTPMSQLRAPETSVERSAVPCIDVHNHLGRWLSGGDWQAGTAPWIIDDAGALVDLMDERNVETVVNLDGMWGEEVTANVRRYDESHPGRFLTFCQLDWSVLAQPNGVAQLIASLEDSVARGARGVKVWKTLGLHVRDADGTLIRPDDPRVIEVLSAAGDHGLPVLIHTADPVAFFQPVDAFNERVDELSRIPEWWFGDSSRFPTFDTLLDCHARLVLSCPGTRFIGAHVGCAAEDLDRVELLLAAAPNYAVDIAGRMAEIGRQPRRFTAMLERFGDRVLFGTDIYPATDEQFRLHFRFLETEDESFDYDPGSPIPGQGRWKVSALALEGDQLRRVYRENALTVLGLNG</sequence>
<gene>
    <name evidence="3" type="ORF">E6C70_09360</name>
</gene>
<organism evidence="3 4">
    <name type="scientific">Orlajensenia flava</name>
    <dbReference type="NCBI Taxonomy" id="2565934"/>
    <lineage>
        <taxon>Bacteria</taxon>
        <taxon>Bacillati</taxon>
        <taxon>Actinomycetota</taxon>
        <taxon>Actinomycetes</taxon>
        <taxon>Micrococcales</taxon>
        <taxon>Microbacteriaceae</taxon>
        <taxon>Orlajensenia</taxon>
    </lineage>
</organism>
<feature type="domain" description="Amidohydrolase-related" evidence="2">
    <location>
        <begin position="39"/>
        <end position="363"/>
    </location>
</feature>
<dbReference type="RefSeq" id="WP_136424258.1">
    <property type="nucleotide sequence ID" value="NZ_SSSN01000005.1"/>
</dbReference>
<reference evidence="3 4" key="1">
    <citation type="submission" date="2019-04" db="EMBL/GenBank/DDBJ databases">
        <authorList>
            <person name="Jiang L."/>
        </authorList>
    </citation>
    <scope>NUCLEOTIDE SEQUENCE [LARGE SCALE GENOMIC DNA]</scope>
    <source>
        <strain evidence="3 4">YIM 131861</strain>
    </source>
</reference>
<dbReference type="GO" id="GO:0016787">
    <property type="term" value="F:hydrolase activity"/>
    <property type="evidence" value="ECO:0007669"/>
    <property type="project" value="UniProtKB-KW"/>
</dbReference>
<keyword evidence="4" id="KW-1185">Reference proteome</keyword>
<evidence type="ECO:0000313" key="4">
    <source>
        <dbReference type="Proteomes" id="UP000307380"/>
    </source>
</evidence>
<proteinExistence type="predicted"/>
<keyword evidence="3" id="KW-0378">Hydrolase</keyword>
<accession>A0A4S4FUE1</accession>
<dbReference type="InterPro" id="IPR006680">
    <property type="entry name" value="Amidohydro-rel"/>
</dbReference>
<dbReference type="PANTHER" id="PTHR21240:SF28">
    <property type="entry name" value="ISO-OROTATE DECARBOXYLASE (EUROFUNG)"/>
    <property type="match status" value="1"/>
</dbReference>
<dbReference type="Pfam" id="PF04909">
    <property type="entry name" value="Amidohydro_2"/>
    <property type="match status" value="1"/>
</dbReference>
<evidence type="ECO:0000259" key="2">
    <source>
        <dbReference type="Pfam" id="PF04909"/>
    </source>
</evidence>
<dbReference type="GO" id="GO:0005737">
    <property type="term" value="C:cytoplasm"/>
    <property type="evidence" value="ECO:0007669"/>
    <property type="project" value="TreeGrafter"/>
</dbReference>
<dbReference type="PANTHER" id="PTHR21240">
    <property type="entry name" value="2-AMINO-3-CARBOXYLMUCONATE-6-SEMIALDEHYDE DECARBOXYLASE"/>
    <property type="match status" value="1"/>
</dbReference>
<dbReference type="GO" id="GO:0019748">
    <property type="term" value="P:secondary metabolic process"/>
    <property type="evidence" value="ECO:0007669"/>
    <property type="project" value="TreeGrafter"/>
</dbReference>
<evidence type="ECO:0000256" key="1">
    <source>
        <dbReference type="ARBA" id="ARBA00023239"/>
    </source>
</evidence>
<dbReference type="AlphaFoldDB" id="A0A4S4FUE1"/>
<protein>
    <submittedName>
        <fullName evidence="3">Amidohydrolase</fullName>
    </submittedName>
</protein>
<dbReference type="SUPFAM" id="SSF51556">
    <property type="entry name" value="Metallo-dependent hydrolases"/>
    <property type="match status" value="1"/>
</dbReference>
<dbReference type="OrthoDB" id="8673173at2"/>
<dbReference type="InterPro" id="IPR032465">
    <property type="entry name" value="ACMSD"/>
</dbReference>
<dbReference type="GO" id="GO:0016831">
    <property type="term" value="F:carboxy-lyase activity"/>
    <property type="evidence" value="ECO:0007669"/>
    <property type="project" value="InterPro"/>
</dbReference>
<dbReference type="Gene3D" id="3.20.20.140">
    <property type="entry name" value="Metal-dependent hydrolases"/>
    <property type="match status" value="1"/>
</dbReference>
<evidence type="ECO:0000313" key="3">
    <source>
        <dbReference type="EMBL" id="THG34460.1"/>
    </source>
</evidence>
<dbReference type="Proteomes" id="UP000307380">
    <property type="component" value="Unassembled WGS sequence"/>
</dbReference>
<name>A0A4S4FUE1_9MICO</name>
<keyword evidence="1" id="KW-0456">Lyase</keyword>